<dbReference type="KEGG" id="qsa:O6P43_007530"/>
<dbReference type="InterPro" id="IPR036928">
    <property type="entry name" value="AS_sf"/>
</dbReference>
<dbReference type="AlphaFoldDB" id="A0AAD7QB13"/>
<reference evidence="3" key="1">
    <citation type="journal article" date="2023" name="Science">
        <title>Elucidation of the pathway for biosynthesis of saponin adjuvants from the soapbark tree.</title>
        <authorList>
            <person name="Reed J."/>
            <person name="Orme A."/>
            <person name="El-Demerdash A."/>
            <person name="Owen C."/>
            <person name="Martin L.B.B."/>
            <person name="Misra R.C."/>
            <person name="Kikuchi S."/>
            <person name="Rejzek M."/>
            <person name="Martin A.C."/>
            <person name="Harkess A."/>
            <person name="Leebens-Mack J."/>
            <person name="Louveau T."/>
            <person name="Stephenson M.J."/>
            <person name="Osbourn A."/>
        </authorList>
    </citation>
    <scope>NUCLEOTIDE SEQUENCE</scope>
    <source>
        <strain evidence="3">S10</strain>
    </source>
</reference>
<dbReference type="Gene3D" id="3.90.1300.10">
    <property type="entry name" value="Amidase signature (AS) domain"/>
    <property type="match status" value="2"/>
</dbReference>
<dbReference type="InterPro" id="IPR023631">
    <property type="entry name" value="Amidase_dom"/>
</dbReference>
<keyword evidence="4" id="KW-1185">Reference proteome</keyword>
<dbReference type="Proteomes" id="UP001163823">
    <property type="component" value="Chromosome 3"/>
</dbReference>
<protein>
    <submittedName>
        <fullName evidence="3">Amidase 1</fullName>
    </submittedName>
</protein>
<gene>
    <name evidence="3" type="ORF">O6P43_007530</name>
</gene>
<dbReference type="EMBL" id="JARAOO010000003">
    <property type="protein sequence ID" value="KAJ7977990.1"/>
    <property type="molecule type" value="Genomic_DNA"/>
</dbReference>
<feature type="domain" description="Amidase" evidence="2">
    <location>
        <begin position="1"/>
        <end position="58"/>
    </location>
</feature>
<evidence type="ECO:0000256" key="1">
    <source>
        <dbReference type="SAM" id="MobiDB-lite"/>
    </source>
</evidence>
<evidence type="ECO:0000313" key="3">
    <source>
        <dbReference type="EMBL" id="KAJ7977990.1"/>
    </source>
</evidence>
<evidence type="ECO:0000259" key="2">
    <source>
        <dbReference type="Pfam" id="PF01425"/>
    </source>
</evidence>
<organism evidence="3 4">
    <name type="scientific">Quillaja saponaria</name>
    <name type="common">Soap bark tree</name>
    <dbReference type="NCBI Taxonomy" id="32244"/>
    <lineage>
        <taxon>Eukaryota</taxon>
        <taxon>Viridiplantae</taxon>
        <taxon>Streptophyta</taxon>
        <taxon>Embryophyta</taxon>
        <taxon>Tracheophyta</taxon>
        <taxon>Spermatophyta</taxon>
        <taxon>Magnoliopsida</taxon>
        <taxon>eudicotyledons</taxon>
        <taxon>Gunneridae</taxon>
        <taxon>Pentapetalae</taxon>
        <taxon>rosids</taxon>
        <taxon>fabids</taxon>
        <taxon>Fabales</taxon>
        <taxon>Quillajaceae</taxon>
        <taxon>Quillaja</taxon>
    </lineage>
</organism>
<dbReference type="PANTHER" id="PTHR46310">
    <property type="entry name" value="AMIDASE 1"/>
    <property type="match status" value="1"/>
</dbReference>
<evidence type="ECO:0000313" key="4">
    <source>
        <dbReference type="Proteomes" id="UP001163823"/>
    </source>
</evidence>
<dbReference type="PANTHER" id="PTHR46310:SF7">
    <property type="entry name" value="AMIDASE 1"/>
    <property type="match status" value="1"/>
</dbReference>
<accession>A0AAD7QB13</accession>
<proteinExistence type="predicted"/>
<comment type="caution">
    <text evidence="3">The sequence shown here is derived from an EMBL/GenBank/DDBJ whole genome shotgun (WGS) entry which is preliminary data.</text>
</comment>
<feature type="region of interest" description="Disordered" evidence="1">
    <location>
        <begin position="7"/>
        <end position="29"/>
    </location>
</feature>
<dbReference type="Pfam" id="PF01425">
    <property type="entry name" value="Amidase"/>
    <property type="match status" value="1"/>
</dbReference>
<name>A0AAD7QB13_QUISA</name>
<dbReference type="SUPFAM" id="SSF75304">
    <property type="entry name" value="Amidase signature (AS) enzymes"/>
    <property type="match status" value="1"/>
</dbReference>
<sequence length="271" mass="29136">MDELAYSMDGENKHYGTPRNPLAPDRVPGGSSGGSAVAVGAGLVDFALGTNTGGSVRISGIILCFDTVGWFARDPMILNRVGQEKIYGGHLLKHAILSDYVKDEVPSLKHFISKEKTGQTYDIPSLAALSSAMRLLLRYEFKDNHGKWISTVKPDLGPGISEREVQAALSAFLGNLGVLILPTLPGPPPKLKAEYTSAIKIFHARAFSLLSIASVSGFCQVSIPMGMYNNLPMSISLVAIHGSDGFLLNFAESISYKLREEVDALLKTLVN</sequence>